<sequence length="168" mass="18278">MNKVMAWSECTIKIGATPDGETMATDLTEIKEPKHKSTTLESEDGDVLEAIKEGGQRVGYEKLPGALTLKTRIIEPDDKLFKLLGLGEAETSSAATGEFNVKSHVVSKYFSVEVTPAHDGAKGIRAPKCSVSFQFGYSTQEGNYADLTFGILDGAAGYWYKRFTVKKS</sequence>
<accession>A0A8S5SNX5</accession>
<evidence type="ECO:0000313" key="1">
    <source>
        <dbReference type="EMBL" id="DAF52697.1"/>
    </source>
</evidence>
<dbReference type="EMBL" id="BK032641">
    <property type="protein sequence ID" value="DAF52697.1"/>
    <property type="molecule type" value="Genomic_DNA"/>
</dbReference>
<name>A0A8S5SNX5_9CAUD</name>
<organism evidence="1">
    <name type="scientific">Myoviridae sp. ct7Mg7</name>
    <dbReference type="NCBI Taxonomy" id="2827661"/>
    <lineage>
        <taxon>Viruses</taxon>
        <taxon>Duplodnaviria</taxon>
        <taxon>Heunggongvirae</taxon>
        <taxon>Uroviricota</taxon>
        <taxon>Caudoviricetes</taxon>
    </lineage>
</organism>
<reference evidence="1" key="1">
    <citation type="journal article" date="2021" name="Proc. Natl. Acad. Sci. U.S.A.">
        <title>A Catalog of Tens of Thousands of Viruses from Human Metagenomes Reveals Hidden Associations with Chronic Diseases.</title>
        <authorList>
            <person name="Tisza M.J."/>
            <person name="Buck C.B."/>
        </authorList>
    </citation>
    <scope>NUCLEOTIDE SEQUENCE</scope>
    <source>
        <strain evidence="1">Ct7Mg7</strain>
    </source>
</reference>
<protein>
    <submittedName>
        <fullName evidence="1">Uncharacterized protein</fullName>
    </submittedName>
</protein>
<proteinExistence type="predicted"/>